<feature type="compositionally biased region" description="Basic and acidic residues" evidence="5">
    <location>
        <begin position="411"/>
        <end position="422"/>
    </location>
</feature>
<keyword evidence="4" id="KW-0862">Zinc</keyword>
<evidence type="ECO:0008006" key="10">
    <source>
        <dbReference type="Google" id="ProtNLM"/>
    </source>
</evidence>
<evidence type="ECO:0000259" key="7">
    <source>
        <dbReference type="PROSITE" id="PS50103"/>
    </source>
</evidence>
<feature type="region of interest" description="Disordered" evidence="5">
    <location>
        <begin position="560"/>
        <end position="583"/>
    </location>
</feature>
<name>A0A6A6XV69_9PLEO</name>
<dbReference type="EMBL" id="MU001747">
    <property type="protein sequence ID" value="KAF2800461.1"/>
    <property type="molecule type" value="Genomic_DNA"/>
</dbReference>
<dbReference type="InterPro" id="IPR016197">
    <property type="entry name" value="Chromo-like_dom_sf"/>
</dbReference>
<dbReference type="Gene3D" id="3.30.1370.210">
    <property type="match status" value="1"/>
</dbReference>
<dbReference type="Gene3D" id="2.40.50.40">
    <property type="match status" value="1"/>
</dbReference>
<evidence type="ECO:0000256" key="2">
    <source>
        <dbReference type="ARBA" id="ARBA00011353"/>
    </source>
</evidence>
<feature type="domain" description="C3H1-type" evidence="7">
    <location>
        <begin position="637"/>
        <end position="671"/>
    </location>
</feature>
<keyword evidence="4" id="KW-0863">Zinc-finger</keyword>
<dbReference type="Pfam" id="PF00385">
    <property type="entry name" value="Chromo"/>
    <property type="match status" value="1"/>
</dbReference>
<dbReference type="PROSITE" id="PS00598">
    <property type="entry name" value="CHROMO_1"/>
    <property type="match status" value="1"/>
</dbReference>
<keyword evidence="3" id="KW-0539">Nucleus</keyword>
<feature type="zinc finger region" description="C3H1-type" evidence="4">
    <location>
        <begin position="637"/>
        <end position="671"/>
    </location>
</feature>
<evidence type="ECO:0000256" key="1">
    <source>
        <dbReference type="ARBA" id="ARBA00004123"/>
    </source>
</evidence>
<comment type="subcellular location">
    <subcellularLocation>
        <location evidence="1">Nucleus</location>
    </subcellularLocation>
</comment>
<feature type="zinc finger region" description="C3H1-type" evidence="4">
    <location>
        <begin position="528"/>
        <end position="556"/>
    </location>
</feature>
<dbReference type="GO" id="GO:0008270">
    <property type="term" value="F:zinc ion binding"/>
    <property type="evidence" value="ECO:0007669"/>
    <property type="project" value="UniProtKB-KW"/>
</dbReference>
<keyword evidence="9" id="KW-1185">Reference proteome</keyword>
<proteinExistence type="predicted"/>
<dbReference type="GO" id="GO:0006338">
    <property type="term" value="P:chromatin remodeling"/>
    <property type="evidence" value="ECO:0007669"/>
    <property type="project" value="UniProtKB-ARBA"/>
</dbReference>
<evidence type="ECO:0000256" key="4">
    <source>
        <dbReference type="PROSITE-ProRule" id="PRU00723"/>
    </source>
</evidence>
<evidence type="ECO:0000259" key="6">
    <source>
        <dbReference type="PROSITE" id="PS50013"/>
    </source>
</evidence>
<dbReference type="PROSITE" id="PS50103">
    <property type="entry name" value="ZF_C3H1"/>
    <property type="match status" value="3"/>
</dbReference>
<dbReference type="PROSITE" id="PS50013">
    <property type="entry name" value="CHROMO_2"/>
    <property type="match status" value="1"/>
</dbReference>
<reference evidence="8" key="1">
    <citation type="journal article" date="2020" name="Stud. Mycol.">
        <title>101 Dothideomycetes genomes: a test case for predicting lifestyles and emergence of pathogens.</title>
        <authorList>
            <person name="Haridas S."/>
            <person name="Albert R."/>
            <person name="Binder M."/>
            <person name="Bloem J."/>
            <person name="Labutti K."/>
            <person name="Salamov A."/>
            <person name="Andreopoulos B."/>
            <person name="Baker S."/>
            <person name="Barry K."/>
            <person name="Bills G."/>
            <person name="Bluhm B."/>
            <person name="Cannon C."/>
            <person name="Castanera R."/>
            <person name="Culley D."/>
            <person name="Daum C."/>
            <person name="Ezra D."/>
            <person name="Gonzalez J."/>
            <person name="Henrissat B."/>
            <person name="Kuo A."/>
            <person name="Liang C."/>
            <person name="Lipzen A."/>
            <person name="Lutzoni F."/>
            <person name="Magnuson J."/>
            <person name="Mondo S."/>
            <person name="Nolan M."/>
            <person name="Ohm R."/>
            <person name="Pangilinan J."/>
            <person name="Park H.-J."/>
            <person name="Ramirez L."/>
            <person name="Alfaro M."/>
            <person name="Sun H."/>
            <person name="Tritt A."/>
            <person name="Yoshinaga Y."/>
            <person name="Zwiers L.-H."/>
            <person name="Turgeon B."/>
            <person name="Goodwin S."/>
            <person name="Spatafora J."/>
            <person name="Crous P."/>
            <person name="Grigoriev I."/>
        </authorList>
    </citation>
    <scope>NUCLEOTIDE SEQUENCE</scope>
    <source>
        <strain evidence="8">CBS 109.77</strain>
    </source>
</reference>
<dbReference type="OrthoDB" id="1918685at2759"/>
<feature type="domain" description="Chromo" evidence="6">
    <location>
        <begin position="38"/>
        <end position="101"/>
    </location>
</feature>
<feature type="compositionally biased region" description="Basic and acidic residues" evidence="5">
    <location>
        <begin position="157"/>
        <end position="171"/>
    </location>
</feature>
<feature type="compositionally biased region" description="Basic and acidic residues" evidence="5">
    <location>
        <begin position="276"/>
        <end position="293"/>
    </location>
</feature>
<feature type="compositionally biased region" description="Basic and acidic residues" evidence="5">
    <location>
        <begin position="384"/>
        <end position="403"/>
    </location>
</feature>
<dbReference type="InterPro" id="IPR023780">
    <property type="entry name" value="Chromo_domain"/>
</dbReference>
<gene>
    <name evidence="8" type="ORF">K505DRAFT_370236</name>
</gene>
<keyword evidence="4" id="KW-0479">Metal-binding</keyword>
<dbReference type="SMART" id="SM00298">
    <property type="entry name" value="CHROMO"/>
    <property type="match status" value="1"/>
</dbReference>
<feature type="compositionally biased region" description="Polar residues" evidence="5">
    <location>
        <begin position="319"/>
        <end position="338"/>
    </location>
</feature>
<dbReference type="SUPFAM" id="SSF54160">
    <property type="entry name" value="Chromo domain-like"/>
    <property type="match status" value="1"/>
</dbReference>
<dbReference type="InterPro" id="IPR000571">
    <property type="entry name" value="Znf_CCCH"/>
</dbReference>
<feature type="compositionally biased region" description="Polar residues" evidence="5">
    <location>
        <begin position="251"/>
        <end position="274"/>
    </location>
</feature>
<dbReference type="AlphaFoldDB" id="A0A6A6XV69"/>
<comment type="subunit">
    <text evidence="2">Component of the NuA4 histone acetyltransferase complex.</text>
</comment>
<dbReference type="GO" id="GO:0005634">
    <property type="term" value="C:nucleus"/>
    <property type="evidence" value="ECO:0007669"/>
    <property type="project" value="UniProtKB-SubCell"/>
</dbReference>
<feature type="compositionally biased region" description="Basic residues" evidence="5">
    <location>
        <begin position="126"/>
        <end position="137"/>
    </location>
</feature>
<feature type="region of interest" description="Disordered" evidence="5">
    <location>
        <begin position="126"/>
        <end position="484"/>
    </location>
</feature>
<evidence type="ECO:0000313" key="8">
    <source>
        <dbReference type="EMBL" id="KAF2800461.1"/>
    </source>
</evidence>
<evidence type="ECO:0000313" key="9">
    <source>
        <dbReference type="Proteomes" id="UP000799757"/>
    </source>
</evidence>
<feature type="zinc finger region" description="C3H1-type" evidence="4">
    <location>
        <begin position="485"/>
        <end position="513"/>
    </location>
</feature>
<evidence type="ECO:0000256" key="3">
    <source>
        <dbReference type="ARBA" id="ARBA00023242"/>
    </source>
</evidence>
<protein>
    <recommendedName>
        <fullName evidence="10">Chromo domain-containing protein</fullName>
    </recommendedName>
</protein>
<dbReference type="Proteomes" id="UP000799757">
    <property type="component" value="Unassembled WGS sequence"/>
</dbReference>
<sequence length="1082" mass="123579">MPMATTSNDDYEYDGEYNTDSVSTTSTVLSSWSATATYHVEEIISERTITYEEGYAEPVYLVRWVGYPLHQCTWEPLEHLETTTLLDDWESKREQIGDDEFGQLVQNNFTEFENAVNKVEAARTLRQQKRAKKRQRLKSAAEEPPSDVQSFSSSDMPIKRGQREYRKKPETDSESDTPLMVKTRAGLRQNDASIDVRKMRSPHRPPPDALLSSSSDDGSGTGIQKRAKALDSARRNPPQTSMELIERPSRTNDGSASSEKTTVPTSQPASSSPKSLKKEPNEPAGKRQDEGPKPRKSGPSRCISLEQPIKPAPNRRRGSSQSAQQDAVDDATNTSTIRRGSKVAEDLITKVEGPPKPGGKAQMNELGQFMRKTALNPRPIKMLNEPKARSKMASRKEGNESLYKKMHWKRKAELRGRDEHTPDPSVLSFVGSHPGGIPRPSARINDNPYGRRDITALRPAQDEDSDDSDDPSAQQPAKAPEWGDDKVPVTCFDWRSNSCQYTAEQCKYLHHNTDKLSPWDGRVPPKYARPKITCPHWMKKKCYKTDDECSFAHWNTGWLAGNKGQQPTQIDPKLEPSSKPSSPHDLTCYYWLRTEQGCKKSDAECAYFHRNTGWLLHQNRRDVSQIDPTEQPRHSRRRSDTQCFSWKKNRMCRYGDKCRLGDKCRFQHYDSEIVVESPHSIGGSASKATPSYPDYSPPQSASLFEHPTNETPTILGVSPAPASLSCINFRAMTEIACGLDFADMFRDDKGNSILERRAFLIFHPEDHGKEVELITRWLLLYHVEVCNFWLDGSWDNFKQRIIGGGSGVIIAHSDYGNYSEIPDFGQVLRRKVRVWSVGLQYGIEYDPEISTIDPPLRYDRIEIFPRGGIIYITDNVFEERPVEALKIIELFFAKVERCRQVTGPLDPSKFVDDGCVLWRLATRPGLMESIWKQCVAHEKEIELQDPVQSARAKLYELLLRTEYVEQEHSLPTARPEDYFPVMSERPEFIPDYYQALKHSQEAANTWMVQMYAGFTVDHRRHYRQFFVVHTHAINAEWEETCQNLNEIITPEKCIQYFEQPAIGNRFDFYEWAFPYKAEANSS</sequence>
<dbReference type="InterPro" id="IPR000953">
    <property type="entry name" value="Chromo/chromo_shadow_dom"/>
</dbReference>
<evidence type="ECO:0000256" key="5">
    <source>
        <dbReference type="SAM" id="MobiDB-lite"/>
    </source>
</evidence>
<dbReference type="InterPro" id="IPR023779">
    <property type="entry name" value="Chromodomain_CS"/>
</dbReference>
<organism evidence="8 9">
    <name type="scientific">Melanomma pulvis-pyrius CBS 109.77</name>
    <dbReference type="NCBI Taxonomy" id="1314802"/>
    <lineage>
        <taxon>Eukaryota</taxon>
        <taxon>Fungi</taxon>
        <taxon>Dikarya</taxon>
        <taxon>Ascomycota</taxon>
        <taxon>Pezizomycotina</taxon>
        <taxon>Dothideomycetes</taxon>
        <taxon>Pleosporomycetidae</taxon>
        <taxon>Pleosporales</taxon>
        <taxon>Melanommataceae</taxon>
        <taxon>Melanomma</taxon>
    </lineage>
</organism>
<accession>A0A6A6XV69</accession>
<feature type="domain" description="C3H1-type" evidence="7">
    <location>
        <begin position="528"/>
        <end position="556"/>
    </location>
</feature>
<feature type="domain" description="C3H1-type" evidence="7">
    <location>
        <begin position="485"/>
        <end position="513"/>
    </location>
</feature>